<keyword evidence="2" id="KW-1185">Reference proteome</keyword>
<dbReference type="RefSeq" id="WP_142941396.1">
    <property type="nucleotide sequence ID" value="NZ_VIKR01000002.1"/>
</dbReference>
<gene>
    <name evidence="1" type="ORF">FLL45_07390</name>
</gene>
<name>A0A545TC33_9GAMM</name>
<comment type="caution">
    <text evidence="1">The sequence shown here is derived from an EMBL/GenBank/DDBJ whole genome shotgun (WGS) entry which is preliminary data.</text>
</comment>
<dbReference type="OrthoDB" id="9799912at2"/>
<dbReference type="AlphaFoldDB" id="A0A545TC33"/>
<sequence>MKVVAIDRIKEAQQRYPAAQNHLMGWYQIVSQGDFKNEQELRSTFGDVRGFNHEFKFPVPETTLLIHTLINFESQVALIEEIKPGSH</sequence>
<dbReference type="EMBL" id="VIKR01000002">
    <property type="protein sequence ID" value="TQV74778.1"/>
    <property type="molecule type" value="Genomic_DNA"/>
</dbReference>
<accession>A0A545TC33</accession>
<protein>
    <submittedName>
        <fullName evidence="1">Uncharacterized protein</fullName>
    </submittedName>
</protein>
<evidence type="ECO:0000313" key="1">
    <source>
        <dbReference type="EMBL" id="TQV74778.1"/>
    </source>
</evidence>
<reference evidence="1 2" key="1">
    <citation type="submission" date="2019-06" db="EMBL/GenBank/DDBJ databases">
        <title>Draft genome of Aliikangiella marina GYP-15.</title>
        <authorList>
            <person name="Wang G."/>
        </authorList>
    </citation>
    <scope>NUCLEOTIDE SEQUENCE [LARGE SCALE GENOMIC DNA]</scope>
    <source>
        <strain evidence="1 2">GYP-15</strain>
    </source>
</reference>
<proteinExistence type="predicted"/>
<evidence type="ECO:0000313" key="2">
    <source>
        <dbReference type="Proteomes" id="UP000317839"/>
    </source>
</evidence>
<dbReference type="Proteomes" id="UP000317839">
    <property type="component" value="Unassembled WGS sequence"/>
</dbReference>
<organism evidence="1 2">
    <name type="scientific">Aliikangiella marina</name>
    <dbReference type="NCBI Taxonomy" id="1712262"/>
    <lineage>
        <taxon>Bacteria</taxon>
        <taxon>Pseudomonadati</taxon>
        <taxon>Pseudomonadota</taxon>
        <taxon>Gammaproteobacteria</taxon>
        <taxon>Oceanospirillales</taxon>
        <taxon>Pleioneaceae</taxon>
        <taxon>Aliikangiella</taxon>
    </lineage>
</organism>